<dbReference type="AlphaFoldDB" id="A0A1G8SAS0"/>
<feature type="signal peptide" evidence="1">
    <location>
        <begin position="1"/>
        <end position="23"/>
    </location>
</feature>
<dbReference type="RefSeq" id="WP_089850713.1">
    <property type="nucleotide sequence ID" value="NZ_FNEJ01000023.1"/>
</dbReference>
<evidence type="ECO:0000256" key="1">
    <source>
        <dbReference type="SAM" id="SignalP"/>
    </source>
</evidence>
<organism evidence="2 3">
    <name type="scientific">Salipiger marinus</name>
    <dbReference type="NCBI Taxonomy" id="555512"/>
    <lineage>
        <taxon>Bacteria</taxon>
        <taxon>Pseudomonadati</taxon>
        <taxon>Pseudomonadota</taxon>
        <taxon>Alphaproteobacteria</taxon>
        <taxon>Rhodobacterales</taxon>
        <taxon>Roseobacteraceae</taxon>
        <taxon>Salipiger</taxon>
    </lineage>
</organism>
<dbReference type="OrthoDB" id="5801444at2"/>
<feature type="chain" id="PRO_5011557769" evidence="1">
    <location>
        <begin position="24"/>
        <end position="223"/>
    </location>
</feature>
<dbReference type="EMBL" id="FNEJ01000023">
    <property type="protein sequence ID" value="SDJ26284.1"/>
    <property type="molecule type" value="Genomic_DNA"/>
</dbReference>
<dbReference type="Proteomes" id="UP000199093">
    <property type="component" value="Unassembled WGS sequence"/>
</dbReference>
<evidence type="ECO:0000313" key="2">
    <source>
        <dbReference type="EMBL" id="SDJ26284.1"/>
    </source>
</evidence>
<keyword evidence="3" id="KW-1185">Reference proteome</keyword>
<reference evidence="2 3" key="1">
    <citation type="submission" date="2016-10" db="EMBL/GenBank/DDBJ databases">
        <authorList>
            <person name="de Groot N.N."/>
        </authorList>
    </citation>
    <scope>NUCLEOTIDE SEQUENCE [LARGE SCALE GENOMIC DNA]</scope>
    <source>
        <strain evidence="2 3">DSM 26424</strain>
    </source>
</reference>
<dbReference type="STRING" id="555512.SAMN04487993_102390"/>
<sequence>MRKTIALCCALAALGGLPAALSAAETATYDLLFRSGTLDDLSRDQALIYHREVSNSLTPDAATRDTGDIALSFSDGVAEQADLQFRQDGKHRNLGSFPASVGNPIIMYFYETVVRDMAETAGGSPFYIRNRVKDALTRQWAETPGTASYDGQTVATRSVTLRPFAEDPNRAAMRGFGDLALTVTMSDAVPGWYLSLEAHVPGAEADTPVYHSDLRFQTLEPQS</sequence>
<accession>A0A1G8SAS0</accession>
<name>A0A1G8SAS0_9RHOB</name>
<keyword evidence="1" id="KW-0732">Signal</keyword>
<protein>
    <submittedName>
        <fullName evidence="2">Uncharacterized protein</fullName>
    </submittedName>
</protein>
<evidence type="ECO:0000313" key="3">
    <source>
        <dbReference type="Proteomes" id="UP000199093"/>
    </source>
</evidence>
<gene>
    <name evidence="2" type="ORF">SAMN04487993_102390</name>
</gene>
<proteinExistence type="predicted"/>